<organism evidence="1 2">
    <name type="scientific">Escherichia coli ISC7</name>
    <dbReference type="NCBI Taxonomy" id="1432555"/>
    <lineage>
        <taxon>Bacteria</taxon>
        <taxon>Pseudomonadati</taxon>
        <taxon>Pseudomonadota</taxon>
        <taxon>Gammaproteobacteria</taxon>
        <taxon>Enterobacterales</taxon>
        <taxon>Enterobacteriaceae</taxon>
        <taxon>Escherichia</taxon>
    </lineage>
</organism>
<reference evidence="1 2" key="1">
    <citation type="submission" date="2013-10" db="EMBL/GenBank/DDBJ databases">
        <title>Antibiotic resistance diversity of beta-lactamase producers in the General Hospital Vienna.</title>
        <authorList>
            <person name="Barisic I."/>
            <person name="Mitteregger D."/>
            <person name="Hirschl A.M."/>
            <person name="Noehammer C."/>
            <person name="Wiesinger-Mayr H."/>
        </authorList>
    </citation>
    <scope>NUCLEOTIDE SEQUENCE [LARGE SCALE GENOMIC DNA]</scope>
    <source>
        <strain evidence="1 2">ISC7</strain>
    </source>
</reference>
<dbReference type="EMBL" id="CBWN010000116">
    <property type="protein sequence ID" value="CDL28097.1"/>
    <property type="molecule type" value="Genomic_DNA"/>
</dbReference>
<dbReference type="AlphaFoldDB" id="W1F4Z0"/>
<proteinExistence type="predicted"/>
<evidence type="ECO:0000313" key="2">
    <source>
        <dbReference type="Proteomes" id="UP000019199"/>
    </source>
</evidence>
<sequence>MCYKAGQFIARKSKIAHRYTAQESDFSQHYNAGGSYYVC</sequence>
<protein>
    <submittedName>
        <fullName evidence="1">Uncharacterized protein</fullName>
    </submittedName>
</protein>
<evidence type="ECO:0000313" key="1">
    <source>
        <dbReference type="EMBL" id="CDL28097.1"/>
    </source>
</evidence>
<comment type="caution">
    <text evidence="1">The sequence shown here is derived from an EMBL/GenBank/DDBJ whole genome shotgun (WGS) entry which is preliminary data.</text>
</comment>
<dbReference type="Proteomes" id="UP000019199">
    <property type="component" value="Unassembled WGS sequence"/>
</dbReference>
<name>W1F4Z0_ECOLX</name>
<accession>W1F4Z0</accession>